<evidence type="ECO:0000256" key="8">
    <source>
        <dbReference type="ARBA" id="ARBA00034078"/>
    </source>
</evidence>
<sequence length="166" mass="17904">MSSSLMRAMAAPIAASSALRGSIAAVAAGPLGGRFARSFHADANAAKGLPTVNITFVNTDGTKKVAKAPIGWSLLKVAHLNDIDLEGASFRSRWLARRATVYYLKISTIVYLNPVKKRKICWTLPLGWRILAGSVVKVTEDMDGQEVKLPPSTVNFYVDGYKPTPD</sequence>
<keyword evidence="10" id="KW-1185">Reference proteome</keyword>
<keyword evidence="2" id="KW-0813">Transport</keyword>
<dbReference type="GO" id="GO:0140647">
    <property type="term" value="P:P450-containing electron transport chain"/>
    <property type="evidence" value="ECO:0007669"/>
    <property type="project" value="InterPro"/>
</dbReference>
<protein>
    <submittedName>
        <fullName evidence="9">Adrenodoxin, mitochondrial</fullName>
    </submittedName>
</protein>
<organism evidence="9 10">
    <name type="scientific">Perkinsus chesapeaki</name>
    <name type="common">Clam parasite</name>
    <name type="synonym">Perkinsus andrewsi</name>
    <dbReference type="NCBI Taxonomy" id="330153"/>
    <lineage>
        <taxon>Eukaryota</taxon>
        <taxon>Sar</taxon>
        <taxon>Alveolata</taxon>
        <taxon>Perkinsozoa</taxon>
        <taxon>Perkinsea</taxon>
        <taxon>Perkinsida</taxon>
        <taxon>Perkinsidae</taxon>
        <taxon>Perkinsus</taxon>
    </lineage>
</organism>
<dbReference type="GO" id="GO:0005739">
    <property type="term" value="C:mitochondrion"/>
    <property type="evidence" value="ECO:0007669"/>
    <property type="project" value="TreeGrafter"/>
</dbReference>
<dbReference type="GO" id="GO:0051537">
    <property type="term" value="F:2 iron, 2 sulfur cluster binding"/>
    <property type="evidence" value="ECO:0007669"/>
    <property type="project" value="UniProtKB-KW"/>
</dbReference>
<name>A0A7J6MVV3_PERCH</name>
<evidence type="ECO:0000256" key="5">
    <source>
        <dbReference type="ARBA" id="ARBA00022982"/>
    </source>
</evidence>
<dbReference type="Gene3D" id="3.10.20.30">
    <property type="match status" value="1"/>
</dbReference>
<evidence type="ECO:0000313" key="10">
    <source>
        <dbReference type="Proteomes" id="UP000591131"/>
    </source>
</evidence>
<dbReference type="AlphaFoldDB" id="A0A7J6MVV3"/>
<comment type="caution">
    <text evidence="9">The sequence shown here is derived from an EMBL/GenBank/DDBJ whole genome shotgun (WGS) entry which is preliminary data.</text>
</comment>
<dbReference type="GO" id="GO:0009055">
    <property type="term" value="F:electron transfer activity"/>
    <property type="evidence" value="ECO:0007669"/>
    <property type="project" value="TreeGrafter"/>
</dbReference>
<dbReference type="GO" id="GO:0046872">
    <property type="term" value="F:metal ion binding"/>
    <property type="evidence" value="ECO:0007669"/>
    <property type="project" value="UniProtKB-KW"/>
</dbReference>
<keyword evidence="5" id="KW-0249">Electron transport</keyword>
<keyword evidence="6" id="KW-0408">Iron</keyword>
<evidence type="ECO:0000256" key="6">
    <source>
        <dbReference type="ARBA" id="ARBA00023004"/>
    </source>
</evidence>
<keyword evidence="4" id="KW-0479">Metal-binding</keyword>
<evidence type="ECO:0000256" key="7">
    <source>
        <dbReference type="ARBA" id="ARBA00023014"/>
    </source>
</evidence>
<evidence type="ECO:0000256" key="1">
    <source>
        <dbReference type="ARBA" id="ARBA00010914"/>
    </source>
</evidence>
<dbReference type="PANTHER" id="PTHR23426:SF72">
    <property type="entry name" value="2FE-2S FERREDOXIN-TYPE DOMAIN-CONTAINING PROTEIN"/>
    <property type="match status" value="1"/>
</dbReference>
<accession>A0A7J6MVV3</accession>
<evidence type="ECO:0000256" key="3">
    <source>
        <dbReference type="ARBA" id="ARBA00022714"/>
    </source>
</evidence>
<proteinExistence type="inferred from homology"/>
<gene>
    <name evidence="9" type="primary">FDX1</name>
    <name evidence="9" type="ORF">FOL47_007346</name>
</gene>
<keyword evidence="3" id="KW-0001">2Fe-2S</keyword>
<evidence type="ECO:0000313" key="9">
    <source>
        <dbReference type="EMBL" id="KAF4675755.1"/>
    </source>
</evidence>
<keyword evidence="7" id="KW-0411">Iron-sulfur</keyword>
<reference evidence="9 10" key="1">
    <citation type="submission" date="2020-04" db="EMBL/GenBank/DDBJ databases">
        <title>Perkinsus chesapeaki whole genome sequence.</title>
        <authorList>
            <person name="Bogema D.R."/>
        </authorList>
    </citation>
    <scope>NUCLEOTIDE SEQUENCE [LARGE SCALE GENOMIC DNA]</scope>
    <source>
        <strain evidence="9">ATCC PRA-425</strain>
    </source>
</reference>
<dbReference type="OrthoDB" id="268593at2759"/>
<dbReference type="Proteomes" id="UP000591131">
    <property type="component" value="Unassembled WGS sequence"/>
</dbReference>
<dbReference type="InterPro" id="IPR012675">
    <property type="entry name" value="Beta-grasp_dom_sf"/>
</dbReference>
<dbReference type="PANTHER" id="PTHR23426">
    <property type="entry name" value="FERREDOXIN/ADRENODOXIN"/>
    <property type="match status" value="1"/>
</dbReference>
<evidence type="ECO:0000256" key="2">
    <source>
        <dbReference type="ARBA" id="ARBA00022448"/>
    </source>
</evidence>
<comment type="similarity">
    <text evidence="1">Belongs to the adrenodoxin/putidaredoxin family.</text>
</comment>
<dbReference type="InterPro" id="IPR001055">
    <property type="entry name" value="Adrenodoxin-like"/>
</dbReference>
<evidence type="ECO:0000256" key="4">
    <source>
        <dbReference type="ARBA" id="ARBA00022723"/>
    </source>
</evidence>
<dbReference type="EMBL" id="JAAPAO010000043">
    <property type="protein sequence ID" value="KAF4675755.1"/>
    <property type="molecule type" value="Genomic_DNA"/>
</dbReference>
<comment type="cofactor">
    <cofactor evidence="8">
        <name>[2Fe-2S] cluster</name>
        <dbReference type="ChEBI" id="CHEBI:190135"/>
    </cofactor>
</comment>